<comment type="function">
    <text evidence="8">Part of a membrane-bound complex that couples electron transfer with translocation of ions across the membrane.</text>
</comment>
<dbReference type="InterPro" id="IPR017900">
    <property type="entry name" value="4Fe4S_Fe_S_CS"/>
</dbReference>
<comment type="subunit">
    <text evidence="8">The complex is composed of six subunits: RnfA, RnfB, RnfC, RnfD, RnfE and RnfG.</text>
</comment>
<dbReference type="Pfam" id="PF10531">
    <property type="entry name" value="SLBB"/>
    <property type="match status" value="1"/>
</dbReference>
<evidence type="ECO:0000256" key="5">
    <source>
        <dbReference type="ARBA" id="ARBA00022982"/>
    </source>
</evidence>
<keyword evidence="2 8" id="KW-0004">4Fe-4S</keyword>
<keyword evidence="8" id="KW-1003">Cell membrane</keyword>
<comment type="cofactor">
    <cofactor evidence="8">
        <name>[4Fe-4S] cluster</name>
        <dbReference type="ChEBI" id="CHEBI:49883"/>
    </cofactor>
    <text evidence="8">Binds 2 [4Fe-4S] clusters per subunit.</text>
</comment>
<keyword evidence="3 8" id="KW-0479">Metal-binding</keyword>
<evidence type="ECO:0000256" key="7">
    <source>
        <dbReference type="ARBA" id="ARBA00023014"/>
    </source>
</evidence>
<evidence type="ECO:0000313" key="11">
    <source>
        <dbReference type="Proteomes" id="UP000177876"/>
    </source>
</evidence>
<name>A0A1F2WF22_9ACTN</name>
<dbReference type="SUPFAM" id="SSF142019">
    <property type="entry name" value="Nqo1 FMN-binding domain-like"/>
    <property type="match status" value="1"/>
</dbReference>
<dbReference type="InterPro" id="IPR019554">
    <property type="entry name" value="Soluble_ligand-bd"/>
</dbReference>
<gene>
    <name evidence="8" type="primary">rnfC</name>
    <name evidence="10" type="ORF">A2Y75_09740</name>
</gene>
<sequence length="436" mass="46138">MKTFKGGIHPPYNKELASGKAIKRGPVPKEVAIPLQQHIGAPCEALVKAGDRVEVGQKIGETGAFVSAPVHASVSGTVKDVSKVTNFTGASVMSVIITADANQPEFVKKTDKDLDALTAEEIREIAKEAGLVGMGGAAFPTHVKLSPPKESPVDTVVINGCECEPFLTCDHRQMLERTNDMIAGAKLLQRAVGANRVIIGVEANKMDAVDALRSGIGSDKDVSVEVLEVKYPEGAEKMLIFALTGRRVPPGKLPSEVGCLVQNVGTAIALYEAAAWGKPLYERVLTVTGPGIREPGNLIAAIGTPISQLIDFCGGTVGNPAKLIIGGPMTGWAQSEESANVVKGTSGIVMLTSDVVEAAEESDCVRCGKCLDACPMFLSPNFIVQATRRGQWDEAEEWGALDCFECGCCTFECPALIPHVQYTRTAKAKIAALRKK</sequence>
<evidence type="ECO:0000313" key="10">
    <source>
        <dbReference type="EMBL" id="OFW55427.1"/>
    </source>
</evidence>
<dbReference type="GO" id="GO:0009055">
    <property type="term" value="F:electron transfer activity"/>
    <property type="evidence" value="ECO:0007669"/>
    <property type="project" value="InterPro"/>
</dbReference>
<feature type="binding site" evidence="8">
    <location>
        <position position="406"/>
    </location>
    <ligand>
        <name>[4Fe-4S] cluster</name>
        <dbReference type="ChEBI" id="CHEBI:49883"/>
        <label>2</label>
    </ligand>
</feature>
<keyword evidence="8" id="KW-0472">Membrane</keyword>
<feature type="binding site" evidence="8">
    <location>
        <position position="403"/>
    </location>
    <ligand>
        <name>[4Fe-4S] cluster</name>
        <dbReference type="ChEBI" id="CHEBI:49883"/>
        <label>2</label>
    </ligand>
</feature>
<proteinExistence type="inferred from homology"/>
<dbReference type="GO" id="GO:0005886">
    <property type="term" value="C:plasma membrane"/>
    <property type="evidence" value="ECO:0007669"/>
    <property type="project" value="UniProtKB-SubCell"/>
</dbReference>
<dbReference type="Gene3D" id="3.40.50.11540">
    <property type="entry name" value="NADH-ubiquinone oxidoreductase 51kDa subunit"/>
    <property type="match status" value="1"/>
</dbReference>
<organism evidence="10 11">
    <name type="scientific">Candidatus Solincola sediminis</name>
    <dbReference type="NCBI Taxonomy" id="1797199"/>
    <lineage>
        <taxon>Bacteria</taxon>
        <taxon>Bacillati</taxon>
        <taxon>Actinomycetota</taxon>
        <taxon>Candidatus Geothermincolia</taxon>
        <taxon>Candidatus Geothermincolales</taxon>
        <taxon>Candidatus Geothermincolaceae</taxon>
        <taxon>Candidatus Solincola</taxon>
    </lineage>
</organism>
<dbReference type="EMBL" id="MELK01000054">
    <property type="protein sequence ID" value="OFW55427.1"/>
    <property type="molecule type" value="Genomic_DNA"/>
</dbReference>
<dbReference type="PROSITE" id="PS00198">
    <property type="entry name" value="4FE4S_FER_1"/>
    <property type="match status" value="2"/>
</dbReference>
<accession>A0A1F2WF22</accession>
<keyword evidence="5 8" id="KW-0249">Electron transport</keyword>
<feature type="binding site" evidence="8">
    <location>
        <position position="409"/>
    </location>
    <ligand>
        <name>[4Fe-4S] cluster</name>
        <dbReference type="ChEBI" id="CHEBI:49883"/>
        <label>2</label>
    </ligand>
</feature>
<dbReference type="InterPro" id="IPR010208">
    <property type="entry name" value="Ion_transpt_RnfC/RsxC"/>
</dbReference>
<comment type="subcellular location">
    <subcellularLocation>
        <location evidence="8">Cell membrane</location>
        <topology evidence="8">Peripheral membrane protein</topology>
    </subcellularLocation>
</comment>
<dbReference type="Proteomes" id="UP000177876">
    <property type="component" value="Unassembled WGS sequence"/>
</dbReference>
<protein>
    <recommendedName>
        <fullName evidence="8">Ion-translocating oxidoreductase complex subunit C</fullName>
        <ecNumber evidence="8">7.-.-.-</ecNumber>
    </recommendedName>
    <alternativeName>
        <fullName evidence="8">Rnf electron transport complex subunit C</fullName>
    </alternativeName>
</protein>
<dbReference type="Gene3D" id="1.10.1060.10">
    <property type="entry name" value="Alpha-helical ferredoxin"/>
    <property type="match status" value="1"/>
</dbReference>
<comment type="similarity">
    <text evidence="8">Belongs to the 4Fe4S bacterial-type ferredoxin family. RnfC subfamily.</text>
</comment>
<keyword evidence="8" id="KW-1278">Translocase</keyword>
<dbReference type="NCBIfam" id="TIGR01945">
    <property type="entry name" value="rnfC"/>
    <property type="match status" value="1"/>
</dbReference>
<comment type="caution">
    <text evidence="10">The sequence shown here is derived from an EMBL/GenBank/DDBJ whole genome shotgun (WGS) entry which is preliminary data.</text>
</comment>
<evidence type="ECO:0000256" key="8">
    <source>
        <dbReference type="HAMAP-Rule" id="MF_00461"/>
    </source>
</evidence>
<evidence type="ECO:0000256" key="3">
    <source>
        <dbReference type="ARBA" id="ARBA00022723"/>
    </source>
</evidence>
<reference evidence="10 11" key="1">
    <citation type="journal article" date="2016" name="Nat. Commun.">
        <title>Thousands of microbial genomes shed light on interconnected biogeochemical processes in an aquifer system.</title>
        <authorList>
            <person name="Anantharaman K."/>
            <person name="Brown C.T."/>
            <person name="Hug L.A."/>
            <person name="Sharon I."/>
            <person name="Castelle C.J."/>
            <person name="Probst A.J."/>
            <person name="Thomas B.C."/>
            <person name="Singh A."/>
            <person name="Wilkins M.J."/>
            <person name="Karaoz U."/>
            <person name="Brodie E.L."/>
            <person name="Williams K.H."/>
            <person name="Hubbard S.S."/>
            <person name="Banfield J.F."/>
        </authorList>
    </citation>
    <scope>NUCLEOTIDE SEQUENCE [LARGE SCALE GENOMIC DNA]</scope>
</reference>
<dbReference type="STRING" id="1797197.A2Y75_09740"/>
<dbReference type="AlphaFoldDB" id="A0A1F2WF22"/>
<feature type="domain" description="4Fe-4S ferredoxin-type" evidence="9">
    <location>
        <begin position="354"/>
        <end position="375"/>
    </location>
</feature>
<keyword evidence="6 8" id="KW-0408">Iron</keyword>
<evidence type="ECO:0000256" key="4">
    <source>
        <dbReference type="ARBA" id="ARBA00022737"/>
    </source>
</evidence>
<feature type="binding site" evidence="8">
    <location>
        <position position="374"/>
    </location>
    <ligand>
        <name>[4Fe-4S] cluster</name>
        <dbReference type="ChEBI" id="CHEBI:49883"/>
        <label>2</label>
    </ligand>
</feature>
<evidence type="ECO:0000256" key="6">
    <source>
        <dbReference type="ARBA" id="ARBA00023004"/>
    </source>
</evidence>
<feature type="binding site" evidence="8">
    <location>
        <position position="367"/>
    </location>
    <ligand>
        <name>[4Fe-4S] cluster</name>
        <dbReference type="ChEBI" id="CHEBI:49883"/>
        <label>1</label>
    </ligand>
</feature>
<dbReference type="InterPro" id="IPR037225">
    <property type="entry name" value="Nuo51_FMN-bd_sf"/>
</dbReference>
<dbReference type="InterPro" id="IPR017896">
    <property type="entry name" value="4Fe4S_Fe-S-bd"/>
</dbReference>
<dbReference type="GO" id="GO:0022900">
    <property type="term" value="P:electron transport chain"/>
    <property type="evidence" value="ECO:0007669"/>
    <property type="project" value="UniProtKB-UniRule"/>
</dbReference>
<dbReference type="NCBIfam" id="NF003454">
    <property type="entry name" value="PRK05035.1"/>
    <property type="match status" value="1"/>
</dbReference>
<evidence type="ECO:0000256" key="1">
    <source>
        <dbReference type="ARBA" id="ARBA00022448"/>
    </source>
</evidence>
<dbReference type="SUPFAM" id="SSF46548">
    <property type="entry name" value="alpha-helical ferredoxin"/>
    <property type="match status" value="1"/>
</dbReference>
<feature type="binding site" evidence="8">
    <location>
        <position position="413"/>
    </location>
    <ligand>
        <name>[4Fe-4S] cluster</name>
        <dbReference type="ChEBI" id="CHEBI:49883"/>
        <label>1</label>
    </ligand>
</feature>
<keyword evidence="7 8" id="KW-0411">Iron-sulfur</keyword>
<dbReference type="EC" id="7.-.-.-" evidence="8"/>
<dbReference type="PANTHER" id="PTHR43034">
    <property type="entry name" value="ION-TRANSLOCATING OXIDOREDUCTASE COMPLEX SUBUNIT C"/>
    <property type="match status" value="1"/>
</dbReference>
<dbReference type="PROSITE" id="PS51379">
    <property type="entry name" value="4FE4S_FER_2"/>
    <property type="match status" value="1"/>
</dbReference>
<keyword evidence="1 8" id="KW-0813">Transport</keyword>
<dbReference type="InterPro" id="IPR009051">
    <property type="entry name" value="Helical_ferredxn"/>
</dbReference>
<feature type="binding site" evidence="8">
    <location>
        <position position="364"/>
    </location>
    <ligand>
        <name>[4Fe-4S] cluster</name>
        <dbReference type="ChEBI" id="CHEBI:49883"/>
        <label>1</label>
    </ligand>
</feature>
<evidence type="ECO:0000256" key="2">
    <source>
        <dbReference type="ARBA" id="ARBA00022485"/>
    </source>
</evidence>
<evidence type="ECO:0000259" key="9">
    <source>
        <dbReference type="PROSITE" id="PS51379"/>
    </source>
</evidence>
<dbReference type="InterPro" id="IPR011538">
    <property type="entry name" value="Nuo51_FMN-bd"/>
</dbReference>
<feature type="binding site" evidence="8">
    <location>
        <position position="370"/>
    </location>
    <ligand>
        <name>[4Fe-4S] cluster</name>
        <dbReference type="ChEBI" id="CHEBI:49883"/>
        <label>1</label>
    </ligand>
</feature>
<dbReference type="Pfam" id="PF13183">
    <property type="entry name" value="Fer4_8"/>
    <property type="match status" value="1"/>
</dbReference>
<dbReference type="GO" id="GO:0051539">
    <property type="term" value="F:4 iron, 4 sulfur cluster binding"/>
    <property type="evidence" value="ECO:0007669"/>
    <property type="project" value="UniProtKB-KW"/>
</dbReference>
<keyword evidence="4 8" id="KW-0677">Repeat</keyword>
<dbReference type="PANTHER" id="PTHR43034:SF2">
    <property type="entry name" value="ION-TRANSLOCATING OXIDOREDUCTASE COMPLEX SUBUNIT C"/>
    <property type="match status" value="1"/>
</dbReference>
<dbReference type="InterPro" id="IPR026902">
    <property type="entry name" value="RnfC_N"/>
</dbReference>
<dbReference type="GO" id="GO:0046872">
    <property type="term" value="F:metal ion binding"/>
    <property type="evidence" value="ECO:0007669"/>
    <property type="project" value="UniProtKB-KW"/>
</dbReference>
<dbReference type="Pfam" id="PF13375">
    <property type="entry name" value="RnfC_N"/>
    <property type="match status" value="1"/>
</dbReference>
<dbReference type="Pfam" id="PF01512">
    <property type="entry name" value="Complex1_51K"/>
    <property type="match status" value="1"/>
</dbReference>
<dbReference type="HAMAP" id="MF_00461">
    <property type="entry name" value="RsxC_RnfC"/>
    <property type="match status" value="1"/>
</dbReference>